<sequence>MQRKPGFPIANCNIKMPDSSMPPEVAGDDEWDPQQRRQQLINFGHSQWGFNNWNWTVTKQDLDFVELINGKYTAGVAAFINVTIKSFDIHRENVGYATSIGITKGSAIHRARKCAVTNALRETLLSFGGTVSTELIELLETNKVEVPMPEPDIQILKPTEPKNLARKEETNGTIAKNISSVPSVTPVRAPPPAIKNAVNIPPPIAKAHPMPANLPPAANRPPLVPRPPPPPPAPHVRPNNVSFILPVMGGMVPPMYPPPPRIPHTPTMYHNYYEYPWHFYETYDRHHGNVNLNFNMPPKNLVVNSRSPVECKNACRQGPNGPEMDPNYLPQNQGCWIKPTIFYDGFWTEQKVKKWVAEQVEKQFPEDGSKPSSPSSGPEPTAPKS</sequence>
<dbReference type="GO" id="GO:0005634">
    <property type="term" value="C:nucleus"/>
    <property type="evidence" value="ECO:0007669"/>
    <property type="project" value="TreeGrafter"/>
</dbReference>
<name>A0A9P0TKI5_PIEBR</name>
<keyword evidence="3" id="KW-0233">DNA recombination</keyword>
<dbReference type="PANTHER" id="PTHR12132:SF1">
    <property type="entry name" value="DNA REPAIR PROTEIN RAD52 HOMOLOG"/>
    <property type="match status" value="1"/>
</dbReference>
<feature type="compositionally biased region" description="Pro residues" evidence="5">
    <location>
        <begin position="212"/>
        <end position="235"/>
    </location>
</feature>
<evidence type="ECO:0000256" key="1">
    <source>
        <dbReference type="ARBA" id="ARBA00006638"/>
    </source>
</evidence>
<evidence type="ECO:0000313" key="6">
    <source>
        <dbReference type="EMBL" id="CAH4029025.1"/>
    </source>
</evidence>
<dbReference type="GO" id="GO:0006312">
    <property type="term" value="P:mitotic recombination"/>
    <property type="evidence" value="ECO:0007669"/>
    <property type="project" value="TreeGrafter"/>
</dbReference>
<evidence type="ECO:0000256" key="2">
    <source>
        <dbReference type="ARBA" id="ARBA00022763"/>
    </source>
</evidence>
<gene>
    <name evidence="6" type="ORF">PIBRA_LOCUS5812</name>
</gene>
<keyword evidence="2" id="KW-0227">DNA damage</keyword>
<dbReference type="Pfam" id="PF04098">
    <property type="entry name" value="Rad52_Rad22"/>
    <property type="match status" value="1"/>
</dbReference>
<dbReference type="EMBL" id="CALOZG010000006">
    <property type="protein sequence ID" value="CAH4029025.1"/>
    <property type="molecule type" value="Genomic_DNA"/>
</dbReference>
<dbReference type="AlphaFoldDB" id="A0A9P0TKI5"/>
<organism evidence="6 7">
    <name type="scientific">Pieris brassicae</name>
    <name type="common">White butterfly</name>
    <name type="synonym">Large white butterfly</name>
    <dbReference type="NCBI Taxonomy" id="7116"/>
    <lineage>
        <taxon>Eukaryota</taxon>
        <taxon>Metazoa</taxon>
        <taxon>Ecdysozoa</taxon>
        <taxon>Arthropoda</taxon>
        <taxon>Hexapoda</taxon>
        <taxon>Insecta</taxon>
        <taxon>Pterygota</taxon>
        <taxon>Neoptera</taxon>
        <taxon>Endopterygota</taxon>
        <taxon>Lepidoptera</taxon>
        <taxon>Glossata</taxon>
        <taxon>Ditrysia</taxon>
        <taxon>Papilionoidea</taxon>
        <taxon>Pieridae</taxon>
        <taxon>Pierinae</taxon>
        <taxon>Pieris</taxon>
    </lineage>
</organism>
<feature type="compositionally biased region" description="Basic and acidic residues" evidence="5">
    <location>
        <begin position="358"/>
        <end position="369"/>
    </location>
</feature>
<keyword evidence="7" id="KW-1185">Reference proteome</keyword>
<dbReference type="OrthoDB" id="206565at2759"/>
<dbReference type="InterPro" id="IPR007232">
    <property type="entry name" value="Rad52_Rad59_Rad22"/>
</dbReference>
<accession>A0A9P0TKI5</accession>
<feature type="region of interest" description="Disordered" evidence="5">
    <location>
        <begin position="358"/>
        <end position="385"/>
    </location>
</feature>
<dbReference type="GO" id="GO:0045002">
    <property type="term" value="P:double-strand break repair via single-strand annealing"/>
    <property type="evidence" value="ECO:0007669"/>
    <property type="project" value="TreeGrafter"/>
</dbReference>
<reference evidence="6" key="1">
    <citation type="submission" date="2022-05" db="EMBL/GenBank/DDBJ databases">
        <authorList>
            <person name="Okamura Y."/>
        </authorList>
    </citation>
    <scope>NUCLEOTIDE SEQUENCE</scope>
</reference>
<comment type="similarity">
    <text evidence="1">Belongs to the RAD52 family.</text>
</comment>
<dbReference type="GO" id="GO:0000724">
    <property type="term" value="P:double-strand break repair via homologous recombination"/>
    <property type="evidence" value="ECO:0007669"/>
    <property type="project" value="TreeGrafter"/>
</dbReference>
<dbReference type="InterPro" id="IPR042525">
    <property type="entry name" value="Rad52_Rad59_Rad22_sf"/>
</dbReference>
<protein>
    <submittedName>
        <fullName evidence="6">Uncharacterized protein</fullName>
    </submittedName>
</protein>
<dbReference type="Gene3D" id="3.30.390.80">
    <property type="entry name" value="DNA repair protein Rad52/59/22"/>
    <property type="match status" value="1"/>
</dbReference>
<dbReference type="PANTHER" id="PTHR12132">
    <property type="entry name" value="DNA REPAIR AND RECOMBINATION PROTEIN RAD52, RAD59"/>
    <property type="match status" value="1"/>
</dbReference>
<feature type="compositionally biased region" description="Low complexity" evidence="5">
    <location>
        <begin position="370"/>
        <end position="379"/>
    </location>
</feature>
<dbReference type="InterPro" id="IPR041247">
    <property type="entry name" value="Rad52_fam"/>
</dbReference>
<keyword evidence="4" id="KW-0234">DNA repair</keyword>
<evidence type="ECO:0000313" key="7">
    <source>
        <dbReference type="Proteomes" id="UP001152562"/>
    </source>
</evidence>
<evidence type="ECO:0000256" key="5">
    <source>
        <dbReference type="SAM" id="MobiDB-lite"/>
    </source>
</evidence>
<proteinExistence type="inferred from homology"/>
<evidence type="ECO:0000256" key="3">
    <source>
        <dbReference type="ARBA" id="ARBA00023172"/>
    </source>
</evidence>
<comment type="caution">
    <text evidence="6">The sequence shown here is derived from an EMBL/GenBank/DDBJ whole genome shotgun (WGS) entry which is preliminary data.</text>
</comment>
<evidence type="ECO:0000256" key="4">
    <source>
        <dbReference type="ARBA" id="ARBA00023204"/>
    </source>
</evidence>
<dbReference type="Proteomes" id="UP001152562">
    <property type="component" value="Unassembled WGS sequence"/>
</dbReference>
<dbReference type="SUPFAM" id="SSF54768">
    <property type="entry name" value="dsRNA-binding domain-like"/>
    <property type="match status" value="1"/>
</dbReference>
<feature type="region of interest" description="Disordered" evidence="5">
    <location>
        <begin position="211"/>
        <end position="235"/>
    </location>
</feature>